<feature type="region of interest" description="Disordered" evidence="18">
    <location>
        <begin position="390"/>
        <end position="462"/>
    </location>
</feature>
<comment type="subcellular location">
    <subcellularLocation>
        <location evidence="2">Nucleus</location>
    </subcellularLocation>
</comment>
<evidence type="ECO:0000256" key="5">
    <source>
        <dbReference type="ARBA" id="ARBA00016513"/>
    </source>
</evidence>
<dbReference type="InterPro" id="IPR029398">
    <property type="entry name" value="PolB_thumb"/>
</dbReference>
<dbReference type="Gene3D" id="3.30.460.10">
    <property type="entry name" value="Beta Polymerase, domain 2"/>
    <property type="match status" value="1"/>
</dbReference>
<dbReference type="SUPFAM" id="SSF81301">
    <property type="entry name" value="Nucleotidyltransferase"/>
    <property type="match status" value="1"/>
</dbReference>
<comment type="similarity">
    <text evidence="3">Belongs to the DNA polymerase type-X family.</text>
</comment>
<feature type="compositionally biased region" description="Low complexity" evidence="18">
    <location>
        <begin position="87"/>
        <end position="98"/>
    </location>
</feature>
<dbReference type="InterPro" id="IPR001357">
    <property type="entry name" value="BRCT_dom"/>
</dbReference>
<keyword evidence="13" id="KW-0238">DNA-binding</keyword>
<name>A0A8H5FSL7_9AGAR</name>
<keyword evidence="7" id="KW-0808">Transferase</keyword>
<feature type="compositionally biased region" description="Low complexity" evidence="18">
    <location>
        <begin position="259"/>
        <end position="271"/>
    </location>
</feature>
<feature type="compositionally biased region" description="Polar residues" evidence="18">
    <location>
        <begin position="210"/>
        <end position="220"/>
    </location>
</feature>
<dbReference type="InterPro" id="IPR002054">
    <property type="entry name" value="DNA-dir_DNA_pol_X"/>
</dbReference>
<keyword evidence="12" id="KW-0239">DNA-directed DNA polymerase</keyword>
<evidence type="ECO:0000256" key="17">
    <source>
        <dbReference type="ARBA" id="ARBA00049244"/>
    </source>
</evidence>
<evidence type="ECO:0000256" key="11">
    <source>
        <dbReference type="ARBA" id="ARBA00022763"/>
    </source>
</evidence>
<dbReference type="GO" id="GO:0003887">
    <property type="term" value="F:DNA-directed DNA polymerase activity"/>
    <property type="evidence" value="ECO:0007669"/>
    <property type="project" value="UniProtKB-KW"/>
</dbReference>
<feature type="region of interest" description="Disordered" evidence="18">
    <location>
        <begin position="73"/>
        <end position="98"/>
    </location>
</feature>
<protein>
    <recommendedName>
        <fullName evidence="5">DNA polymerase lambda</fullName>
        <ecNumber evidence="4">2.7.7.7</ecNumber>
    </recommendedName>
</protein>
<dbReference type="SUPFAM" id="SSF81585">
    <property type="entry name" value="PsbU/PolX domain-like"/>
    <property type="match status" value="1"/>
</dbReference>
<dbReference type="SUPFAM" id="SSF47802">
    <property type="entry name" value="DNA polymerase beta, N-terminal domain-like"/>
    <property type="match status" value="1"/>
</dbReference>
<evidence type="ECO:0000256" key="9">
    <source>
        <dbReference type="ARBA" id="ARBA00022705"/>
    </source>
</evidence>
<keyword evidence="14" id="KW-0234">DNA repair</keyword>
<dbReference type="PRINTS" id="PR00869">
    <property type="entry name" value="DNAPOLX"/>
</dbReference>
<dbReference type="OrthoDB" id="205514at2759"/>
<keyword evidence="21" id="KW-1185">Reference proteome</keyword>
<dbReference type="GO" id="GO:0003677">
    <property type="term" value="F:DNA binding"/>
    <property type="evidence" value="ECO:0007669"/>
    <property type="project" value="UniProtKB-KW"/>
</dbReference>
<dbReference type="SUPFAM" id="SSF52113">
    <property type="entry name" value="BRCT domain"/>
    <property type="match status" value="1"/>
</dbReference>
<dbReference type="Pfam" id="PF14792">
    <property type="entry name" value="DNA_pol_B_palm"/>
    <property type="match status" value="1"/>
</dbReference>
<evidence type="ECO:0000256" key="10">
    <source>
        <dbReference type="ARBA" id="ARBA00022723"/>
    </source>
</evidence>
<organism evidence="20 21">
    <name type="scientific">Leucocoprinus leucothites</name>
    <dbReference type="NCBI Taxonomy" id="201217"/>
    <lineage>
        <taxon>Eukaryota</taxon>
        <taxon>Fungi</taxon>
        <taxon>Dikarya</taxon>
        <taxon>Basidiomycota</taxon>
        <taxon>Agaricomycotina</taxon>
        <taxon>Agaricomycetes</taxon>
        <taxon>Agaricomycetidae</taxon>
        <taxon>Agaricales</taxon>
        <taxon>Agaricineae</taxon>
        <taxon>Agaricaceae</taxon>
        <taxon>Leucocoprinus</taxon>
    </lineage>
</organism>
<evidence type="ECO:0000256" key="4">
    <source>
        <dbReference type="ARBA" id="ARBA00012417"/>
    </source>
</evidence>
<evidence type="ECO:0000259" key="19">
    <source>
        <dbReference type="PROSITE" id="PS50172"/>
    </source>
</evidence>
<dbReference type="PROSITE" id="PS50172">
    <property type="entry name" value="BRCT"/>
    <property type="match status" value="1"/>
</dbReference>
<dbReference type="EC" id="2.7.7.7" evidence="4"/>
<dbReference type="InterPro" id="IPR018944">
    <property type="entry name" value="DNA_pol_lambd_fingers_domain"/>
</dbReference>
<dbReference type="CDD" id="cd00141">
    <property type="entry name" value="NT_POLXc"/>
    <property type="match status" value="1"/>
</dbReference>
<dbReference type="GO" id="GO:0006260">
    <property type="term" value="P:DNA replication"/>
    <property type="evidence" value="ECO:0007669"/>
    <property type="project" value="UniProtKB-KW"/>
</dbReference>
<keyword evidence="9" id="KW-0235">DNA replication</keyword>
<dbReference type="GO" id="GO:0005634">
    <property type="term" value="C:nucleus"/>
    <property type="evidence" value="ECO:0007669"/>
    <property type="project" value="UniProtKB-SubCell"/>
</dbReference>
<evidence type="ECO:0000256" key="12">
    <source>
        <dbReference type="ARBA" id="ARBA00022932"/>
    </source>
</evidence>
<dbReference type="InterPro" id="IPR022312">
    <property type="entry name" value="DNA_pol_X"/>
</dbReference>
<dbReference type="FunFam" id="1.10.150.20:FF:000010">
    <property type="entry name" value="DNA polymerase lambda"/>
    <property type="match status" value="1"/>
</dbReference>
<feature type="region of interest" description="Disordered" evidence="18">
    <location>
        <begin position="206"/>
        <end position="304"/>
    </location>
</feature>
<gene>
    <name evidence="20" type="ORF">D9756_009908</name>
</gene>
<dbReference type="InterPro" id="IPR037160">
    <property type="entry name" value="DNA_Pol_thumb_sf"/>
</dbReference>
<keyword evidence="15" id="KW-0456">Lyase</keyword>
<evidence type="ECO:0000313" key="20">
    <source>
        <dbReference type="EMBL" id="KAF5347247.1"/>
    </source>
</evidence>
<comment type="cofactor">
    <cofactor evidence="1">
        <name>Mn(2+)</name>
        <dbReference type="ChEBI" id="CHEBI:29035"/>
    </cofactor>
</comment>
<evidence type="ECO:0000256" key="6">
    <source>
        <dbReference type="ARBA" id="ARBA00022634"/>
    </source>
</evidence>
<dbReference type="InterPro" id="IPR043519">
    <property type="entry name" value="NT_sf"/>
</dbReference>
<evidence type="ECO:0000256" key="16">
    <source>
        <dbReference type="ARBA" id="ARBA00023242"/>
    </source>
</evidence>
<keyword evidence="8" id="KW-0548">Nucleotidyltransferase</keyword>
<sequence length="1121" mass="125746">MDFNLDAFYRERDCIMTQPDEDLNEYRKRITTENKSHFIQADFNFASLTEEESPKLSALDITKNSDAPITTLGKSNTQAVDSSNCLGSSTGTPPISSGMNRAMSPSAPQLMPLIMATTSRVQRPAYHNQNEASQIRGQIVGGPLHAQSSTGRSDQVSGLVFVEGGNVEESHEIRGIGIKRELSSIQSTSPAKRSRKDQDRQIWRDFPIRQASSVSVSHTDNPPPLLESRESGQITGDTERPSEILSFPPSPRRSPQGLPSPARSSPISSFSGFMARSPSSGLRQNLEKAPKPASTLKLPFGPLFSEPTLKQKRVNAAVSRDQEDPLTSPIEDLSMQELIQPAASEKTREYAVTSASGKLCLEVKERAAKHAAMKQQDKVISLGSKATVSHIPSRPVMREDPVQEETPAVSRIPARLVSHTSTPSHDSEAERPAKPRTTQHNRVQPKAQKSKTTKKEKQAPVSPIEYAQQLLQRTSLPNKPRNSNALFLEGKSIFYIGGDMQYAGERTRGRMDLIVKHGGNLIPSYDPTVVTHIVTDANKQPTLRALGYKRLSDIPDHIPTVKWSWIKSGITRLNRFDKEDIKIKLEDVWMHAAFSERMDIMGRGKSAVPPIRTLMSTRISSTPQEPNVYTESTSTQNKATPLPSPVLVSAYDAQNDQMSRPGTPSFVISVDKEKGPEQAGIGAKSAKQNVVDPLEEFYAEAREAHENSWHQVGECDESESEINFSVNETAYEPLAQQRKQVRLVGRFLLLCSFIVDVRDGPVTRRNHKGPRAQTRASLTKWDFSFIPYGPLLTSPKLQELQELHKAKLGEEDHWRAYSYNKSIRAIRGYPKRIQSYSEARSIRGVMEILQTGDLRRINYERTDDVEVTRLFQGIYGVGQSTAFKWYCAGCRTLEDLRNQKGDVRLNSVQLIGLQYYDDINNRMPRSEAKAVFDLIKPLGKYLALSIDSKLFVEIMGSYRRGKHDCGDIDILITRPIDDDKTHSGILARLLPILHKEGIITEDLAIPEDFRDLECVYRGLCRLPQEGSRRRRIDFLTVPWESRGAALLYYTGDDIFNRAMRFKANKMGYSLNQRGLFSGVVRDPQDFRIKSNEGTLVASETEEEIFRILGVPWQEPHERVRA</sequence>
<dbReference type="AlphaFoldDB" id="A0A8H5FSL7"/>
<dbReference type="Pfam" id="PF14791">
    <property type="entry name" value="DNA_pol_B_thumb"/>
    <property type="match status" value="1"/>
</dbReference>
<reference evidence="20 21" key="1">
    <citation type="journal article" date="2020" name="ISME J.">
        <title>Uncovering the hidden diversity of litter-decomposition mechanisms in mushroom-forming fungi.</title>
        <authorList>
            <person name="Floudas D."/>
            <person name="Bentzer J."/>
            <person name="Ahren D."/>
            <person name="Johansson T."/>
            <person name="Persson P."/>
            <person name="Tunlid A."/>
        </authorList>
    </citation>
    <scope>NUCLEOTIDE SEQUENCE [LARGE SCALE GENOMIC DNA]</scope>
    <source>
        <strain evidence="20 21">CBS 146.42</strain>
    </source>
</reference>
<proteinExistence type="inferred from homology"/>
<dbReference type="Pfam" id="PF14716">
    <property type="entry name" value="HHH_8"/>
    <property type="match status" value="1"/>
</dbReference>
<evidence type="ECO:0000256" key="14">
    <source>
        <dbReference type="ARBA" id="ARBA00023204"/>
    </source>
</evidence>
<evidence type="ECO:0000256" key="13">
    <source>
        <dbReference type="ARBA" id="ARBA00023125"/>
    </source>
</evidence>
<feature type="compositionally biased region" description="Polar residues" evidence="18">
    <location>
        <begin position="73"/>
        <end position="86"/>
    </location>
</feature>
<comment type="caution">
    <text evidence="20">The sequence shown here is derived from an EMBL/GenBank/DDBJ whole genome shotgun (WGS) entry which is preliminary data.</text>
</comment>
<dbReference type="InterPro" id="IPR036420">
    <property type="entry name" value="BRCT_dom_sf"/>
</dbReference>
<dbReference type="Gene3D" id="3.40.50.10190">
    <property type="entry name" value="BRCT domain"/>
    <property type="match status" value="1"/>
</dbReference>
<dbReference type="SMART" id="SM00483">
    <property type="entry name" value="POLXc"/>
    <property type="match status" value="1"/>
</dbReference>
<evidence type="ECO:0000256" key="8">
    <source>
        <dbReference type="ARBA" id="ARBA00022695"/>
    </source>
</evidence>
<dbReference type="GO" id="GO:0046872">
    <property type="term" value="F:metal ion binding"/>
    <property type="evidence" value="ECO:0007669"/>
    <property type="project" value="UniProtKB-KW"/>
</dbReference>
<dbReference type="Gene3D" id="1.10.150.110">
    <property type="entry name" value="DNA polymerase beta, N-terminal domain-like"/>
    <property type="match status" value="1"/>
</dbReference>
<dbReference type="Proteomes" id="UP000559027">
    <property type="component" value="Unassembled WGS sequence"/>
</dbReference>
<dbReference type="InterPro" id="IPR002008">
    <property type="entry name" value="DNA_pol_X_beta-like"/>
</dbReference>
<keyword evidence="6" id="KW-0237">DNA synthesis</keyword>
<dbReference type="PANTHER" id="PTHR11276">
    <property type="entry name" value="DNA POLYMERASE TYPE-X FAMILY MEMBER"/>
    <property type="match status" value="1"/>
</dbReference>
<dbReference type="EMBL" id="JAACJO010000026">
    <property type="protein sequence ID" value="KAF5347247.1"/>
    <property type="molecule type" value="Genomic_DNA"/>
</dbReference>
<dbReference type="GO" id="GO:0016829">
    <property type="term" value="F:lyase activity"/>
    <property type="evidence" value="ECO:0007669"/>
    <property type="project" value="UniProtKB-KW"/>
</dbReference>
<evidence type="ECO:0000256" key="2">
    <source>
        <dbReference type="ARBA" id="ARBA00004123"/>
    </source>
</evidence>
<feature type="compositionally biased region" description="Polar residues" evidence="18">
    <location>
        <begin position="620"/>
        <end position="639"/>
    </location>
</feature>
<evidence type="ECO:0000256" key="15">
    <source>
        <dbReference type="ARBA" id="ARBA00023239"/>
    </source>
</evidence>
<dbReference type="InterPro" id="IPR010996">
    <property type="entry name" value="HHH_MUS81"/>
</dbReference>
<feature type="region of interest" description="Disordered" evidence="18">
    <location>
        <begin position="620"/>
        <end position="642"/>
    </location>
</feature>
<feature type="domain" description="BRCT" evidence="19">
    <location>
        <begin position="483"/>
        <end position="583"/>
    </location>
</feature>
<dbReference type="InterPro" id="IPR019843">
    <property type="entry name" value="DNA_pol-X_BS"/>
</dbReference>
<keyword evidence="11" id="KW-0227">DNA damage</keyword>
<evidence type="ECO:0000256" key="3">
    <source>
        <dbReference type="ARBA" id="ARBA00008323"/>
    </source>
</evidence>
<dbReference type="InterPro" id="IPR028207">
    <property type="entry name" value="DNA_pol_B_palm_palm"/>
</dbReference>
<evidence type="ECO:0000256" key="18">
    <source>
        <dbReference type="SAM" id="MobiDB-lite"/>
    </source>
</evidence>
<dbReference type="PANTHER" id="PTHR11276:SF28">
    <property type="entry name" value="DNA POLYMERASE LAMBDA"/>
    <property type="match status" value="1"/>
</dbReference>
<evidence type="ECO:0000256" key="1">
    <source>
        <dbReference type="ARBA" id="ARBA00001936"/>
    </source>
</evidence>
<dbReference type="GO" id="GO:0006303">
    <property type="term" value="P:double-strand break repair via nonhomologous end joining"/>
    <property type="evidence" value="ECO:0007669"/>
    <property type="project" value="TreeGrafter"/>
</dbReference>
<keyword evidence="16" id="KW-0539">Nucleus</keyword>
<dbReference type="Gene3D" id="1.10.150.20">
    <property type="entry name" value="5' to 3' exonuclease, C-terminal subdomain"/>
    <property type="match status" value="1"/>
</dbReference>
<dbReference type="Pfam" id="PF10391">
    <property type="entry name" value="DNA_pol_lambd_f"/>
    <property type="match status" value="1"/>
</dbReference>
<dbReference type="InterPro" id="IPR027421">
    <property type="entry name" value="DNA_pol_lamdba_lyase_dom_sf"/>
</dbReference>
<accession>A0A8H5FSL7</accession>
<dbReference type="Gene3D" id="3.30.210.10">
    <property type="entry name" value="DNA polymerase, thumb domain"/>
    <property type="match status" value="1"/>
</dbReference>
<evidence type="ECO:0000256" key="7">
    <source>
        <dbReference type="ARBA" id="ARBA00022679"/>
    </source>
</evidence>
<comment type="catalytic activity">
    <reaction evidence="17">
        <text>DNA(n) + a 2'-deoxyribonucleoside 5'-triphosphate = DNA(n+1) + diphosphate</text>
        <dbReference type="Rhea" id="RHEA:22508"/>
        <dbReference type="Rhea" id="RHEA-COMP:17339"/>
        <dbReference type="Rhea" id="RHEA-COMP:17340"/>
        <dbReference type="ChEBI" id="CHEBI:33019"/>
        <dbReference type="ChEBI" id="CHEBI:61560"/>
        <dbReference type="ChEBI" id="CHEBI:173112"/>
        <dbReference type="EC" id="2.7.7.7"/>
    </reaction>
</comment>
<keyword evidence="10" id="KW-0479">Metal-binding</keyword>
<dbReference type="PROSITE" id="PS00522">
    <property type="entry name" value="DNA_POLYMERASE_X"/>
    <property type="match status" value="1"/>
</dbReference>
<dbReference type="PRINTS" id="PR00870">
    <property type="entry name" value="DNAPOLXBETA"/>
</dbReference>
<evidence type="ECO:0000313" key="21">
    <source>
        <dbReference type="Proteomes" id="UP000559027"/>
    </source>
</evidence>